<dbReference type="GO" id="GO:0030170">
    <property type="term" value="F:pyridoxal phosphate binding"/>
    <property type="evidence" value="ECO:0007669"/>
    <property type="project" value="UniProtKB-UniRule"/>
</dbReference>
<dbReference type="InterPro" id="IPR020578">
    <property type="entry name" value="Aminotrans_V_PyrdxlP_BS"/>
</dbReference>
<evidence type="ECO:0000256" key="1">
    <source>
        <dbReference type="ARBA" id="ARBA00001933"/>
    </source>
</evidence>
<dbReference type="EMBL" id="FCOM02000064">
    <property type="protein sequence ID" value="SAL85769.1"/>
    <property type="molecule type" value="Genomic_DNA"/>
</dbReference>
<dbReference type="InterPro" id="IPR010970">
    <property type="entry name" value="Cys_dSase_SufS"/>
</dbReference>
<gene>
    <name evidence="10" type="ORF">AWB74_07432</name>
</gene>
<dbReference type="InterPro" id="IPR015424">
    <property type="entry name" value="PyrdxlP-dep_Trfase"/>
</dbReference>
<dbReference type="InterPro" id="IPR015422">
    <property type="entry name" value="PyrdxlP-dep_Trfase_small"/>
</dbReference>
<evidence type="ECO:0000313" key="11">
    <source>
        <dbReference type="Proteomes" id="UP000055019"/>
    </source>
</evidence>
<dbReference type="PANTHER" id="PTHR43586">
    <property type="entry name" value="CYSTEINE DESULFURASE"/>
    <property type="match status" value="1"/>
</dbReference>
<dbReference type="GO" id="GO:0006534">
    <property type="term" value="P:cysteine metabolic process"/>
    <property type="evidence" value="ECO:0007669"/>
    <property type="project" value="UniProtKB-UniRule"/>
</dbReference>
<comment type="caution">
    <text evidence="10">The sequence shown here is derived from an EMBL/GenBank/DDBJ whole genome shotgun (WGS) entry which is preliminary data.</text>
</comment>
<proteinExistence type="inferred from homology"/>
<dbReference type="PIRSF" id="PIRSF005572">
    <property type="entry name" value="NifS"/>
    <property type="match status" value="1"/>
</dbReference>
<dbReference type="SUPFAM" id="SSF53383">
    <property type="entry name" value="PLP-dependent transferases"/>
    <property type="match status" value="1"/>
</dbReference>
<dbReference type="GO" id="GO:0031071">
    <property type="term" value="F:cysteine desulfurase activity"/>
    <property type="evidence" value="ECO:0007669"/>
    <property type="project" value="UniProtKB-UniRule"/>
</dbReference>
<dbReference type="PANTHER" id="PTHR43586:SF8">
    <property type="entry name" value="CYSTEINE DESULFURASE 1, CHLOROPLASTIC"/>
    <property type="match status" value="1"/>
</dbReference>
<protein>
    <recommendedName>
        <fullName evidence="8">Cysteine desulfurase</fullName>
        <ecNumber evidence="8">2.8.1.7</ecNumber>
    </recommendedName>
</protein>
<evidence type="ECO:0000256" key="3">
    <source>
        <dbReference type="ARBA" id="ARBA00010447"/>
    </source>
</evidence>
<dbReference type="InterPro" id="IPR015421">
    <property type="entry name" value="PyrdxlP-dep_Trfase_major"/>
</dbReference>
<keyword evidence="5 8" id="KW-0663">Pyridoxal phosphate</keyword>
<evidence type="ECO:0000259" key="9">
    <source>
        <dbReference type="Pfam" id="PF00266"/>
    </source>
</evidence>
<dbReference type="InterPro" id="IPR000192">
    <property type="entry name" value="Aminotrans_V_dom"/>
</dbReference>
<accession>A0A158KYF4</accession>
<feature type="domain" description="Aminotransferase class V" evidence="9">
    <location>
        <begin position="35"/>
        <end position="404"/>
    </location>
</feature>
<evidence type="ECO:0000313" key="10">
    <source>
        <dbReference type="EMBL" id="SAL85769.1"/>
    </source>
</evidence>
<evidence type="ECO:0000256" key="4">
    <source>
        <dbReference type="ARBA" id="ARBA00022679"/>
    </source>
</evidence>
<dbReference type="InterPro" id="IPR016454">
    <property type="entry name" value="Cysteine_dSase"/>
</dbReference>
<dbReference type="EC" id="2.8.1.7" evidence="8"/>
<dbReference type="AlphaFoldDB" id="A0A158KYF4"/>
<keyword evidence="11" id="KW-1185">Reference proteome</keyword>
<dbReference type="Gene3D" id="3.90.1150.10">
    <property type="entry name" value="Aspartate Aminotransferase, domain 1"/>
    <property type="match status" value="1"/>
</dbReference>
<dbReference type="Pfam" id="PF00266">
    <property type="entry name" value="Aminotran_5"/>
    <property type="match status" value="1"/>
</dbReference>
<evidence type="ECO:0000256" key="7">
    <source>
        <dbReference type="RuleBase" id="RU004504"/>
    </source>
</evidence>
<dbReference type="RefSeq" id="WP_061151598.1">
    <property type="nucleotide sequence ID" value="NZ_FCOM02000064.1"/>
</dbReference>
<dbReference type="NCBIfam" id="TIGR01979">
    <property type="entry name" value="sufS"/>
    <property type="match status" value="1"/>
</dbReference>
<dbReference type="CDD" id="cd06453">
    <property type="entry name" value="SufS_like"/>
    <property type="match status" value="1"/>
</dbReference>
<sequence length="417" mass="45327">MKPIERVQSPDPGLVQRWRADFPILNERVHGEPLVYLDNGATTQKPLAVIDAEADYYRQYNANVHRGVHQLSQRATDAYEAARATIARFINAASVEEIIFLRGTTEAINLVAQSHARPHLGPGDEILISAMEHHSNIVPWQMVCEQTGAALKVVPIDDAGEFRFDAFERLLSERTRLVAVTHLANALGTINPVSRIVAAAHARGVPVLLDGAQAISHLHVDVRALDCDFYAFSGHKVYGPTGIGVLYAKAALLEAMPPYQGGGDMIRSVSFERTEYNVIPYKFEAGTPNIAGAIALGTALKYVSRIGIDVIAAHEAHVLDYAIQAVTDLAGVRLIGTAREKASILSFVVDGVHAHDIGTILDHHGVAVRAGHHCAMPVMQRYGVPATVRASFALYNTRDDVDSLIAALHDVREVFGR</sequence>
<evidence type="ECO:0000256" key="8">
    <source>
        <dbReference type="RuleBase" id="RU004506"/>
    </source>
</evidence>
<keyword evidence="4 8" id="KW-0808">Transferase</keyword>
<comment type="function">
    <text evidence="2 8">Catalyzes the removal of elemental sulfur and selenium atoms from L-cysteine, L-cystine, L-selenocysteine, and L-selenocystine to produce L-alanine.</text>
</comment>
<evidence type="ECO:0000256" key="6">
    <source>
        <dbReference type="ARBA" id="ARBA00050776"/>
    </source>
</evidence>
<organism evidence="10 11">
    <name type="scientific">Caballeronia arvi</name>
    <dbReference type="NCBI Taxonomy" id="1777135"/>
    <lineage>
        <taxon>Bacteria</taxon>
        <taxon>Pseudomonadati</taxon>
        <taxon>Pseudomonadota</taxon>
        <taxon>Betaproteobacteria</taxon>
        <taxon>Burkholderiales</taxon>
        <taxon>Burkholderiaceae</taxon>
        <taxon>Caballeronia</taxon>
    </lineage>
</organism>
<dbReference type="OrthoDB" id="9808002at2"/>
<comment type="catalytic activity">
    <reaction evidence="6 8">
        <text>(sulfur carrier)-H + L-cysteine = (sulfur carrier)-SH + L-alanine</text>
        <dbReference type="Rhea" id="RHEA:43892"/>
        <dbReference type="Rhea" id="RHEA-COMP:14737"/>
        <dbReference type="Rhea" id="RHEA-COMP:14739"/>
        <dbReference type="ChEBI" id="CHEBI:29917"/>
        <dbReference type="ChEBI" id="CHEBI:35235"/>
        <dbReference type="ChEBI" id="CHEBI:57972"/>
        <dbReference type="ChEBI" id="CHEBI:64428"/>
        <dbReference type="EC" id="2.8.1.7"/>
    </reaction>
</comment>
<dbReference type="PROSITE" id="PS00595">
    <property type="entry name" value="AA_TRANSFER_CLASS_5"/>
    <property type="match status" value="1"/>
</dbReference>
<evidence type="ECO:0000256" key="5">
    <source>
        <dbReference type="ARBA" id="ARBA00022898"/>
    </source>
</evidence>
<dbReference type="Proteomes" id="UP000055019">
    <property type="component" value="Unassembled WGS sequence"/>
</dbReference>
<name>A0A158KYF4_9BURK</name>
<evidence type="ECO:0000256" key="2">
    <source>
        <dbReference type="ARBA" id="ARBA00002824"/>
    </source>
</evidence>
<comment type="cofactor">
    <cofactor evidence="1 7">
        <name>pyridoxal 5'-phosphate</name>
        <dbReference type="ChEBI" id="CHEBI:597326"/>
    </cofactor>
</comment>
<reference evidence="10" key="1">
    <citation type="submission" date="2016-01" db="EMBL/GenBank/DDBJ databases">
        <authorList>
            <person name="Peeters C."/>
        </authorList>
    </citation>
    <scope>NUCLEOTIDE SEQUENCE [LARGE SCALE GENOMIC DNA]</scope>
    <source>
        <strain evidence="10">LMG 29317</strain>
    </source>
</reference>
<comment type="similarity">
    <text evidence="3 8">Belongs to the class-V pyridoxal-phosphate-dependent aminotransferase family. Csd subfamily.</text>
</comment>
<dbReference type="Gene3D" id="3.40.640.10">
    <property type="entry name" value="Type I PLP-dependent aspartate aminotransferase-like (Major domain)"/>
    <property type="match status" value="1"/>
</dbReference>